<evidence type="ECO:0000256" key="4">
    <source>
        <dbReference type="ARBA" id="ARBA00023163"/>
    </source>
</evidence>
<evidence type="ECO:0000313" key="7">
    <source>
        <dbReference type="EMBL" id="TKR63746.1"/>
    </source>
</evidence>
<evidence type="ECO:0000256" key="6">
    <source>
        <dbReference type="SAM" id="MobiDB-lite"/>
    </source>
</evidence>
<keyword evidence="3" id="KW-0805">Transcription regulation</keyword>
<dbReference type="GO" id="GO:0010628">
    <property type="term" value="P:positive regulation of gene expression"/>
    <property type="evidence" value="ECO:0007669"/>
    <property type="project" value="TreeGrafter"/>
</dbReference>
<sequence>MLRIAFRIMSPLLPRLADAHTLFNKTLSLLLDTMVDVFGRSSQTSTAVKASEIADLIAFLHHVVHYEGQGGPVQPNSKPKSEVLALCGRAAESLLLDLQHPLSHSKPETNSSIYAATHPKLVQDPP</sequence>
<evidence type="ECO:0000256" key="3">
    <source>
        <dbReference type="ARBA" id="ARBA00023015"/>
    </source>
</evidence>
<proteinExistence type="inferred from homology"/>
<keyword evidence="4" id="KW-0804">Transcription</keyword>
<accession>A0A4U5M4I9</accession>
<dbReference type="GO" id="GO:0005667">
    <property type="term" value="C:transcription regulator complex"/>
    <property type="evidence" value="ECO:0007669"/>
    <property type="project" value="TreeGrafter"/>
</dbReference>
<dbReference type="STRING" id="43335.A0A4U5M4I9"/>
<keyword evidence="5" id="KW-0539">Nucleus</keyword>
<comment type="caution">
    <text evidence="7">The sequence shown here is derived from an EMBL/GenBank/DDBJ whole genome shotgun (WGS) entry which is preliminary data.</text>
</comment>
<feature type="region of interest" description="Disordered" evidence="6">
    <location>
        <begin position="99"/>
        <end position="126"/>
    </location>
</feature>
<evidence type="ECO:0000256" key="5">
    <source>
        <dbReference type="ARBA" id="ARBA00023242"/>
    </source>
</evidence>
<reference evidence="7" key="1">
    <citation type="submission" date="2018-10" db="EMBL/GenBank/DDBJ databases">
        <title>Population genomic analysis revealed the cold adaptation of white poplar.</title>
        <authorList>
            <person name="Liu Y.-J."/>
        </authorList>
    </citation>
    <scope>NUCLEOTIDE SEQUENCE [LARGE SCALE GENOMIC DNA]</scope>
    <source>
        <strain evidence="7">PAL-ZL1</strain>
    </source>
</reference>
<dbReference type="GO" id="GO:0006357">
    <property type="term" value="P:regulation of transcription by RNA polymerase II"/>
    <property type="evidence" value="ECO:0007669"/>
    <property type="project" value="TreeGrafter"/>
</dbReference>
<organism evidence="7">
    <name type="scientific">Populus alba</name>
    <name type="common">White poplar</name>
    <dbReference type="NCBI Taxonomy" id="43335"/>
    <lineage>
        <taxon>Eukaryota</taxon>
        <taxon>Viridiplantae</taxon>
        <taxon>Streptophyta</taxon>
        <taxon>Embryophyta</taxon>
        <taxon>Tracheophyta</taxon>
        <taxon>Spermatophyta</taxon>
        <taxon>Magnoliopsida</taxon>
        <taxon>eudicotyledons</taxon>
        <taxon>Gunneridae</taxon>
        <taxon>Pentapetalae</taxon>
        <taxon>rosids</taxon>
        <taxon>fabids</taxon>
        <taxon>Malpighiales</taxon>
        <taxon>Salicaceae</taxon>
        <taxon>Saliceae</taxon>
        <taxon>Populus</taxon>
    </lineage>
</organism>
<dbReference type="InterPro" id="IPR021629">
    <property type="entry name" value="Mediator_Med23"/>
</dbReference>
<dbReference type="PANTHER" id="PTHR12691:SF10">
    <property type="entry name" value="MEDIATOR OF RNA POLYMERASE II TRANSCRIPTION SUBUNIT 23"/>
    <property type="match status" value="1"/>
</dbReference>
<dbReference type="GO" id="GO:0016592">
    <property type="term" value="C:mediator complex"/>
    <property type="evidence" value="ECO:0007669"/>
    <property type="project" value="TreeGrafter"/>
</dbReference>
<dbReference type="EMBL" id="RCHU01001263">
    <property type="protein sequence ID" value="TKR63746.1"/>
    <property type="molecule type" value="Genomic_DNA"/>
</dbReference>
<dbReference type="PANTHER" id="PTHR12691">
    <property type="entry name" value="MEDIATOR OF RNA POLYMERASE II TRANSCRIPTION SUBUNIT 23"/>
    <property type="match status" value="1"/>
</dbReference>
<comment type="subcellular location">
    <subcellularLocation>
        <location evidence="1">Nucleus</location>
    </subcellularLocation>
</comment>
<protein>
    <submittedName>
        <fullName evidence="7">Uncharacterized protein</fullName>
    </submittedName>
</protein>
<evidence type="ECO:0000256" key="2">
    <source>
        <dbReference type="ARBA" id="ARBA00010222"/>
    </source>
</evidence>
<name>A0A4U5M4I9_POPAL</name>
<comment type="similarity">
    <text evidence="2">Belongs to the Mediator complex subunit 23 family.</text>
</comment>
<gene>
    <name evidence="7" type="ORF">D5086_0000321310</name>
</gene>
<evidence type="ECO:0000256" key="1">
    <source>
        <dbReference type="ARBA" id="ARBA00004123"/>
    </source>
</evidence>
<dbReference type="AlphaFoldDB" id="A0A4U5M4I9"/>